<proteinExistence type="predicted"/>
<keyword evidence="1" id="KW-0378">Hydrolase</keyword>
<dbReference type="GO" id="GO:0016787">
    <property type="term" value="F:hydrolase activity"/>
    <property type="evidence" value="ECO:0007669"/>
    <property type="project" value="UniProtKB-KW"/>
</dbReference>
<dbReference type="RefSeq" id="WP_134363160.1">
    <property type="nucleotide sequence ID" value="NZ_SOGJ01000020.1"/>
</dbReference>
<evidence type="ECO:0000313" key="2">
    <source>
        <dbReference type="Proteomes" id="UP000298355"/>
    </source>
</evidence>
<keyword evidence="2" id="KW-1185">Reference proteome</keyword>
<dbReference type="Proteomes" id="UP000298355">
    <property type="component" value="Unassembled WGS sequence"/>
</dbReference>
<dbReference type="EMBL" id="SOGJ01000020">
    <property type="protein sequence ID" value="TFC98557.1"/>
    <property type="molecule type" value="Genomic_DNA"/>
</dbReference>
<accession>A0ABY2J0T8</accession>
<protein>
    <submittedName>
        <fullName evidence="1">SGNH/GDSL hydrolase family protein</fullName>
    </submittedName>
</protein>
<dbReference type="SUPFAM" id="SSF52266">
    <property type="entry name" value="SGNH hydrolase"/>
    <property type="match status" value="1"/>
</dbReference>
<sequence>MTARLRIRLRWWKYPVVAVLAVGALGLALLALQPVGPEGSGAPKTPYPTIAPAPRAPTAVFLGGPTTAGAGASGPATRWSTVLAAAKGWQEISLATQGGDIVFGVTPDNCGSSSCPSYQELVARTVELNPSVVVLAAEMGGKNVISPDAVATTNAVFAALRVGLPDATLIVVGPAAPTGLDDARAVELDSAVRAAAARVGASFVSLLEPKVLDPSLVAGDGVSVNEAGHAAIAARVTTALS</sequence>
<gene>
    <name evidence="1" type="ORF">E3O65_07685</name>
</gene>
<dbReference type="Gene3D" id="3.40.50.1110">
    <property type="entry name" value="SGNH hydrolase"/>
    <property type="match status" value="1"/>
</dbReference>
<name>A0ABY2J0T8_9MICO</name>
<dbReference type="InterPro" id="IPR036514">
    <property type="entry name" value="SGNH_hydro_sf"/>
</dbReference>
<reference evidence="1 2" key="1">
    <citation type="submission" date="2019-03" db="EMBL/GenBank/DDBJ databases">
        <title>Genomics of glacier-inhabiting Cryobacterium strains.</title>
        <authorList>
            <person name="Liu Q."/>
            <person name="Xin Y.-H."/>
        </authorList>
    </citation>
    <scope>NUCLEOTIDE SEQUENCE [LARGE SCALE GENOMIC DNA]</scope>
    <source>
        <strain evidence="1 2">TMT4-23</strain>
    </source>
</reference>
<evidence type="ECO:0000313" key="1">
    <source>
        <dbReference type="EMBL" id="TFC98557.1"/>
    </source>
</evidence>
<comment type="caution">
    <text evidence="1">The sequence shown here is derived from an EMBL/GenBank/DDBJ whole genome shotgun (WGS) entry which is preliminary data.</text>
</comment>
<organism evidence="1 2">
    <name type="scientific">Cryobacterium breve</name>
    <dbReference type="NCBI Taxonomy" id="1259258"/>
    <lineage>
        <taxon>Bacteria</taxon>
        <taxon>Bacillati</taxon>
        <taxon>Actinomycetota</taxon>
        <taxon>Actinomycetes</taxon>
        <taxon>Micrococcales</taxon>
        <taxon>Microbacteriaceae</taxon>
        <taxon>Cryobacterium</taxon>
    </lineage>
</organism>